<keyword evidence="2" id="KW-1185">Reference proteome</keyword>
<dbReference type="Proteomes" id="UP000295626">
    <property type="component" value="Unassembled WGS sequence"/>
</dbReference>
<protein>
    <recommendedName>
        <fullName evidence="3">Terminase</fullName>
    </recommendedName>
</protein>
<evidence type="ECO:0000313" key="2">
    <source>
        <dbReference type="Proteomes" id="UP000295626"/>
    </source>
</evidence>
<sequence>MRRIGQAALADPTHWDLQARVDQLRPGDRIALGFDGSRNRDATALIAARLSDGRLFQLGVWESPKGGDRDWRVDRVEVDRRVREAFGAYQVVLMYADPYRWQDYLDLWSADFGDRVLEFPTNVEQRMDRAIERFQTAAADITHDGSEDLARHVKNAVIVKGSRKKLRPGEETDLAQHYLKLAKRGDGLWIDAAVAAVLAYHARGRAIEDGGLTPDAPPPAPPMSVPAAAGWSETSGLATVGF</sequence>
<comment type="caution">
    <text evidence="1">The sequence shown here is derived from an EMBL/GenBank/DDBJ whole genome shotgun (WGS) entry which is preliminary data.</text>
</comment>
<organism evidence="1 2">
    <name type="scientific">Micromonospora fluostatini</name>
    <dbReference type="NCBI Taxonomy" id="1629071"/>
    <lineage>
        <taxon>Bacteria</taxon>
        <taxon>Bacillati</taxon>
        <taxon>Actinomycetota</taxon>
        <taxon>Actinomycetes</taxon>
        <taxon>Micromonosporales</taxon>
        <taxon>Micromonosporaceae</taxon>
        <taxon>Micromonospora</taxon>
    </lineage>
</organism>
<accession>A0ABY2DC58</accession>
<evidence type="ECO:0008006" key="3">
    <source>
        <dbReference type="Google" id="ProtNLM"/>
    </source>
</evidence>
<dbReference type="EMBL" id="SMKE01001019">
    <property type="protein sequence ID" value="TDB82115.1"/>
    <property type="molecule type" value="Genomic_DNA"/>
</dbReference>
<name>A0ABY2DC58_9ACTN</name>
<evidence type="ECO:0000313" key="1">
    <source>
        <dbReference type="EMBL" id="TDB82115.1"/>
    </source>
</evidence>
<gene>
    <name evidence="1" type="ORF">E1091_18830</name>
</gene>
<proteinExistence type="predicted"/>
<reference evidence="1 2" key="1">
    <citation type="submission" date="2019-02" db="EMBL/GenBank/DDBJ databases">
        <title>Draft genome sequences of novel Actinobacteria.</title>
        <authorList>
            <person name="Sahin N."/>
            <person name="Ay H."/>
            <person name="Saygin H."/>
        </authorList>
    </citation>
    <scope>NUCLEOTIDE SEQUENCE [LARGE SCALE GENOMIC DNA]</scope>
    <source>
        <strain evidence="1 2">JCM 30529</strain>
    </source>
</reference>